<evidence type="ECO:0000259" key="6">
    <source>
        <dbReference type="PROSITE" id="PS51722"/>
    </source>
</evidence>
<dbReference type="Gene3D" id="2.40.30.10">
    <property type="entry name" value="Translation factors"/>
    <property type="match status" value="1"/>
</dbReference>
<reference evidence="7" key="1">
    <citation type="submission" date="2020-10" db="EMBL/GenBank/DDBJ databases">
        <title>ChiBAC.</title>
        <authorList>
            <person name="Zenner C."/>
            <person name="Hitch T.C.A."/>
            <person name="Clavel T."/>
        </authorList>
    </citation>
    <scope>NUCLEOTIDE SEQUENCE</scope>
    <source>
        <strain evidence="7">DSM 107454</strain>
    </source>
</reference>
<dbReference type="SMART" id="SM00838">
    <property type="entry name" value="EFG_C"/>
    <property type="match status" value="1"/>
</dbReference>
<gene>
    <name evidence="7" type="ORF">INF28_07205</name>
</gene>
<keyword evidence="4" id="KW-0342">GTP-binding</keyword>
<dbReference type="CDD" id="cd03711">
    <property type="entry name" value="Tet_C"/>
    <property type="match status" value="1"/>
</dbReference>
<dbReference type="GO" id="GO:0032790">
    <property type="term" value="P:ribosome disassembly"/>
    <property type="evidence" value="ECO:0007669"/>
    <property type="project" value="TreeGrafter"/>
</dbReference>
<organism evidence="7 8">
    <name type="scientific">Ructibacterium gallinarum</name>
    <dbReference type="NCBI Taxonomy" id="2779355"/>
    <lineage>
        <taxon>Bacteria</taxon>
        <taxon>Bacillati</taxon>
        <taxon>Bacillota</taxon>
        <taxon>Clostridia</taxon>
        <taxon>Eubacteriales</taxon>
        <taxon>Oscillospiraceae</taxon>
        <taxon>Ructibacterium</taxon>
    </lineage>
</organism>
<dbReference type="Gene3D" id="3.30.230.10">
    <property type="match status" value="1"/>
</dbReference>
<dbReference type="GO" id="GO:0005525">
    <property type="term" value="F:GTP binding"/>
    <property type="evidence" value="ECO:0007669"/>
    <property type="project" value="UniProtKB-KW"/>
</dbReference>
<evidence type="ECO:0000256" key="3">
    <source>
        <dbReference type="ARBA" id="ARBA00022917"/>
    </source>
</evidence>
<dbReference type="InterPro" id="IPR035650">
    <property type="entry name" value="Tet_C"/>
</dbReference>
<dbReference type="GO" id="GO:0006412">
    <property type="term" value="P:translation"/>
    <property type="evidence" value="ECO:0007669"/>
    <property type="project" value="UniProtKB-KW"/>
</dbReference>
<dbReference type="PANTHER" id="PTHR43261">
    <property type="entry name" value="TRANSLATION ELONGATION FACTOR G-RELATED"/>
    <property type="match status" value="1"/>
</dbReference>
<name>A0A9D5M681_9FIRM</name>
<protein>
    <submittedName>
        <fullName evidence="7">TetM/TetW/TetO/TetS family tetracycline resistance ribosomal protection protein</fullName>
    </submittedName>
</protein>
<evidence type="ECO:0000313" key="8">
    <source>
        <dbReference type="Proteomes" id="UP000806542"/>
    </source>
</evidence>
<dbReference type="Pfam" id="PF00009">
    <property type="entry name" value="GTP_EFTU"/>
    <property type="match status" value="1"/>
</dbReference>
<dbReference type="EMBL" id="JADCKB010000013">
    <property type="protein sequence ID" value="MBE5040247.1"/>
    <property type="molecule type" value="Genomic_DNA"/>
</dbReference>
<dbReference type="Gene3D" id="3.40.50.300">
    <property type="entry name" value="P-loop containing nucleotide triphosphate hydrolases"/>
    <property type="match status" value="1"/>
</dbReference>
<dbReference type="InterPro" id="IPR005517">
    <property type="entry name" value="Transl_elong_EFG/EF2_IV"/>
</dbReference>
<dbReference type="GO" id="GO:0003924">
    <property type="term" value="F:GTPase activity"/>
    <property type="evidence" value="ECO:0007669"/>
    <property type="project" value="InterPro"/>
</dbReference>
<dbReference type="RefSeq" id="WP_226392799.1">
    <property type="nucleotide sequence ID" value="NZ_JADCKB010000013.1"/>
</dbReference>
<keyword evidence="3" id="KW-0648">Protein biosynthesis</keyword>
<comment type="caution">
    <text evidence="7">The sequence shown here is derived from an EMBL/GenBank/DDBJ whole genome shotgun (WGS) entry which is preliminary data.</text>
</comment>
<dbReference type="PROSITE" id="PS51722">
    <property type="entry name" value="G_TR_2"/>
    <property type="match status" value="1"/>
</dbReference>
<dbReference type="NCBIfam" id="TIGR00231">
    <property type="entry name" value="small_GTP"/>
    <property type="match status" value="1"/>
</dbReference>
<dbReference type="SUPFAM" id="SSF54980">
    <property type="entry name" value="EF-G C-terminal domain-like"/>
    <property type="match status" value="2"/>
</dbReference>
<dbReference type="Pfam" id="PF00679">
    <property type="entry name" value="EFG_C"/>
    <property type="match status" value="1"/>
</dbReference>
<dbReference type="SUPFAM" id="SSF50447">
    <property type="entry name" value="Translation proteins"/>
    <property type="match status" value="1"/>
</dbReference>
<dbReference type="InterPro" id="IPR053905">
    <property type="entry name" value="EF-G-like_DII"/>
</dbReference>
<dbReference type="InterPro" id="IPR020568">
    <property type="entry name" value="Ribosomal_Su5_D2-typ_SF"/>
</dbReference>
<dbReference type="Pfam" id="PF22042">
    <property type="entry name" value="EF-G_D2"/>
    <property type="match status" value="1"/>
</dbReference>
<proteinExistence type="predicted"/>
<evidence type="ECO:0000256" key="1">
    <source>
        <dbReference type="ARBA" id="ARBA00003987"/>
    </source>
</evidence>
<dbReference type="InterPro" id="IPR009000">
    <property type="entry name" value="Transl_B-barrel_sf"/>
</dbReference>
<dbReference type="InterPro" id="IPR027417">
    <property type="entry name" value="P-loop_NTPase"/>
</dbReference>
<comment type="function">
    <text evidence="1">Abolishes the inhibitory effect of tetracyclin on protein synthesis by a non-covalent modification of the ribosomes.</text>
</comment>
<dbReference type="InterPro" id="IPR000795">
    <property type="entry name" value="T_Tr_GTP-bd_dom"/>
</dbReference>
<dbReference type="InterPro" id="IPR005225">
    <property type="entry name" value="Small_GTP-bd"/>
</dbReference>
<evidence type="ECO:0000313" key="7">
    <source>
        <dbReference type="EMBL" id="MBE5040247.1"/>
    </source>
</evidence>
<keyword evidence="2" id="KW-0547">Nucleotide-binding</keyword>
<dbReference type="Proteomes" id="UP000806542">
    <property type="component" value="Unassembled WGS sequence"/>
</dbReference>
<dbReference type="InterPro" id="IPR014721">
    <property type="entry name" value="Ribsml_uS5_D2-typ_fold_subgr"/>
</dbReference>
<dbReference type="PANTHER" id="PTHR43261:SF1">
    <property type="entry name" value="RIBOSOME-RELEASING FACTOR 2, MITOCHONDRIAL"/>
    <property type="match status" value="1"/>
</dbReference>
<dbReference type="GO" id="GO:0046677">
    <property type="term" value="P:response to antibiotic"/>
    <property type="evidence" value="ECO:0007669"/>
    <property type="project" value="UniProtKB-KW"/>
</dbReference>
<dbReference type="SUPFAM" id="SSF52540">
    <property type="entry name" value="P-loop containing nucleoside triphosphate hydrolases"/>
    <property type="match status" value="1"/>
</dbReference>
<evidence type="ECO:0000256" key="5">
    <source>
        <dbReference type="ARBA" id="ARBA00023251"/>
    </source>
</evidence>
<dbReference type="InterPro" id="IPR035647">
    <property type="entry name" value="EFG_III/V"/>
</dbReference>
<keyword evidence="5" id="KW-0046">Antibiotic resistance</keyword>
<dbReference type="SMART" id="SM00889">
    <property type="entry name" value="EFG_IV"/>
    <property type="match status" value="1"/>
</dbReference>
<sequence>MNKIIGITAHVDAGKTTLSERLLFLNGALRKAGRVDHGDTLLDSHYIEKERGITIFSDQALFSYGGDTYTLLDTPGHTDFAAETERCLKVLDFAILVISGVEGIQGHTLALWNVLRQFHIPTAIFVNKMDREGADVEKVFEDIKNRLSKNAFKMCENAAVWTAPTAEFLAERDEILLEKYLIGSAEEEEYLSAAQKLFCAGEIFPVFYGSALNGAGVESFLGAFHLLAQPSVIENKDDDFSAFVYKIRNDGKNRLAFLKILSGTLQVKDKILSRNRDEKVHEMYRFRGNKAVSISRSEAGELCAVTGLSVKCGQYIGKNSGEENWHFRPVLFSRVRCSAAVPVQTLLSYLKILEDEEPMLSVEYDATLNQLRVCLMGTVQMEILKELMETRFGMKIEFEAPEVLYYETITEPVIGSGHFEPLRHYAEVRLLLEPAPAGSGIVFESRCSVDVLDVSYQNLIRTHIYEKVHKGVLTGMPLTDVKVVLLTGRAHLKHTEGGDFREAVYRAIRQGLFKAKCRVLEPIYQFRIACPSECIGRIMSDIQKYCGDFQSPEIAGEEAVITGTAPASEFMQYSTELAEITKGRGHLSMEFGGYVPCHNSEEVIERFHYERERDVENTPDSVFCSHGAGYTVKWNEADAAMHCPLPRMQEVNQKT</sequence>
<dbReference type="InterPro" id="IPR000640">
    <property type="entry name" value="EFG_V-like"/>
</dbReference>
<feature type="domain" description="Tr-type G" evidence="6">
    <location>
        <begin position="1"/>
        <end position="232"/>
    </location>
</feature>
<dbReference type="Gene3D" id="3.30.70.870">
    <property type="entry name" value="Elongation Factor G (Translational Gtpase), domain 3"/>
    <property type="match status" value="1"/>
</dbReference>
<dbReference type="PRINTS" id="PR01037">
    <property type="entry name" value="TCRTETOQM"/>
</dbReference>
<keyword evidence="8" id="KW-1185">Reference proteome</keyword>
<dbReference type="AlphaFoldDB" id="A0A9D5M681"/>
<dbReference type="Gene3D" id="3.30.70.240">
    <property type="match status" value="1"/>
</dbReference>
<evidence type="ECO:0000256" key="2">
    <source>
        <dbReference type="ARBA" id="ARBA00022741"/>
    </source>
</evidence>
<dbReference type="PRINTS" id="PR00315">
    <property type="entry name" value="ELONGATNFCT"/>
</dbReference>
<evidence type="ECO:0000256" key="4">
    <source>
        <dbReference type="ARBA" id="ARBA00023134"/>
    </source>
</evidence>
<dbReference type="SUPFAM" id="SSF54211">
    <property type="entry name" value="Ribosomal protein S5 domain 2-like"/>
    <property type="match status" value="1"/>
</dbReference>
<accession>A0A9D5M681</accession>
<dbReference type="Pfam" id="PF03764">
    <property type="entry name" value="EFG_IV"/>
    <property type="match status" value="1"/>
</dbReference>